<comment type="caution">
    <text evidence="6">The sequence shown here is derived from an EMBL/GenBank/DDBJ whole genome shotgun (WGS) entry which is preliminary data.</text>
</comment>
<dbReference type="PANTHER" id="PTHR46743">
    <property type="entry name" value="TEICHOIC ACIDS EXPORT ATP-BINDING PROTEIN TAGH"/>
    <property type="match status" value="1"/>
</dbReference>
<dbReference type="Gene3D" id="2.70.50.60">
    <property type="entry name" value="abc- transporter (atp binding component) like domain"/>
    <property type="match status" value="1"/>
</dbReference>
<dbReference type="SMART" id="SM00382">
    <property type="entry name" value="AAA"/>
    <property type="match status" value="1"/>
</dbReference>
<comment type="similarity">
    <text evidence="1">Belongs to the ABC transporter superfamily.</text>
</comment>
<reference evidence="6 7" key="1">
    <citation type="journal article" date="2024" name="Infect. Genet. Evol.">
        <title>Characteristics and comparative genome analysis of Yersinia enterocolitica and related species associated with human infections in Switzerland 2019-2023.</title>
        <authorList>
            <person name="Stevens M.J.A."/>
            <person name="Horlbog J.A."/>
            <person name="Diethelm A."/>
            <person name="Stephan R."/>
            <person name="Nuesch-Inderbinen M."/>
        </authorList>
    </citation>
    <scope>NUCLEOTIDE SEQUENCE [LARGE SCALE GENOMIC DNA]</scope>
    <source>
        <strain evidence="6 7">N20-0302</strain>
    </source>
</reference>
<dbReference type="InterPro" id="IPR029439">
    <property type="entry name" value="Wzt_C"/>
</dbReference>
<dbReference type="InterPro" id="IPR015860">
    <property type="entry name" value="ABC_transpr_TagH-like"/>
</dbReference>
<keyword evidence="7" id="KW-1185">Reference proteome</keyword>
<dbReference type="CDD" id="cd10147">
    <property type="entry name" value="Wzt_C-like"/>
    <property type="match status" value="1"/>
</dbReference>
<proteinExistence type="inferred from homology"/>
<evidence type="ECO:0000256" key="3">
    <source>
        <dbReference type="ARBA" id="ARBA00022741"/>
    </source>
</evidence>
<dbReference type="RefSeq" id="WP_050075609.1">
    <property type="nucleotide sequence ID" value="NZ_CABHYG010000009.1"/>
</dbReference>
<dbReference type="SUPFAM" id="SSF52540">
    <property type="entry name" value="P-loop containing nucleoside triphosphate hydrolases"/>
    <property type="match status" value="1"/>
</dbReference>
<dbReference type="PANTHER" id="PTHR46743:SF2">
    <property type="entry name" value="TEICHOIC ACIDS EXPORT ATP-BINDING PROTEIN TAGH"/>
    <property type="match status" value="1"/>
</dbReference>
<accession>A0ABW9EVS4</accession>
<keyword evidence="3" id="KW-0547">Nucleotide-binding</keyword>
<dbReference type="Pfam" id="PF00005">
    <property type="entry name" value="ABC_tran"/>
    <property type="match status" value="1"/>
</dbReference>
<protein>
    <submittedName>
        <fullName evidence="6">ABC transporter ATP-binding protein</fullName>
    </submittedName>
</protein>
<dbReference type="PROSITE" id="PS50893">
    <property type="entry name" value="ABC_TRANSPORTER_2"/>
    <property type="match status" value="1"/>
</dbReference>
<evidence type="ECO:0000259" key="5">
    <source>
        <dbReference type="PROSITE" id="PS50893"/>
    </source>
</evidence>
<dbReference type="InterPro" id="IPR003439">
    <property type="entry name" value="ABC_transporter-like_ATP-bd"/>
</dbReference>
<dbReference type="PROSITE" id="PS00211">
    <property type="entry name" value="ABC_TRANSPORTER_1"/>
    <property type="match status" value="1"/>
</dbReference>
<dbReference type="InterPro" id="IPR050683">
    <property type="entry name" value="Bact_Polysacc_Export_ATP-bd"/>
</dbReference>
<dbReference type="Proteomes" id="UP001629523">
    <property type="component" value="Unassembled WGS sequence"/>
</dbReference>
<evidence type="ECO:0000313" key="6">
    <source>
        <dbReference type="EMBL" id="MFM1346156.1"/>
    </source>
</evidence>
<dbReference type="CDD" id="cd03220">
    <property type="entry name" value="ABC_KpsT_Wzt"/>
    <property type="match status" value="1"/>
</dbReference>
<evidence type="ECO:0000313" key="7">
    <source>
        <dbReference type="Proteomes" id="UP001629523"/>
    </source>
</evidence>
<dbReference type="GO" id="GO:0005524">
    <property type="term" value="F:ATP binding"/>
    <property type="evidence" value="ECO:0007669"/>
    <property type="project" value="UniProtKB-KW"/>
</dbReference>
<dbReference type="InterPro" id="IPR017871">
    <property type="entry name" value="ABC_transporter-like_CS"/>
</dbReference>
<gene>
    <name evidence="6" type="ORF">WFP14_06270</name>
</gene>
<dbReference type="InterPro" id="IPR027417">
    <property type="entry name" value="P-loop_NTPase"/>
</dbReference>
<organism evidence="6 7">
    <name type="scientific">Yersinia proxima</name>
    <dbReference type="NCBI Taxonomy" id="2890316"/>
    <lineage>
        <taxon>Bacteria</taxon>
        <taxon>Pseudomonadati</taxon>
        <taxon>Pseudomonadota</taxon>
        <taxon>Gammaproteobacteria</taxon>
        <taxon>Enterobacterales</taxon>
        <taxon>Yersiniaceae</taxon>
        <taxon>Yersinia</taxon>
    </lineage>
</organism>
<dbReference type="GeneID" id="93970399"/>
<dbReference type="InterPro" id="IPR003593">
    <property type="entry name" value="AAA+_ATPase"/>
</dbReference>
<keyword evidence="4 6" id="KW-0067">ATP-binding</keyword>
<evidence type="ECO:0000256" key="2">
    <source>
        <dbReference type="ARBA" id="ARBA00022448"/>
    </source>
</evidence>
<dbReference type="Pfam" id="PF14524">
    <property type="entry name" value="Wzt_C"/>
    <property type="match status" value="1"/>
</dbReference>
<dbReference type="EMBL" id="JBBEST010000001">
    <property type="protein sequence ID" value="MFM1346156.1"/>
    <property type="molecule type" value="Genomic_DNA"/>
</dbReference>
<evidence type="ECO:0000256" key="4">
    <source>
        <dbReference type="ARBA" id="ARBA00022840"/>
    </source>
</evidence>
<feature type="domain" description="ABC transporter" evidence="5">
    <location>
        <begin position="21"/>
        <end position="243"/>
    </location>
</feature>
<keyword evidence="2" id="KW-0813">Transport</keyword>
<name>A0ABW9EVS4_9GAMM</name>
<sequence>MSSVSVQNLGKAYKQYPTKLSRLKEWFFSKEHHTLKWVLRNIDFKINPGESVGIIGINGAGKSTLLKLITGTAAPTEGNVTIRGRVAALLELGMGFHPDFTGRQNVFMSGQLLGLSVPEIENLMPEIIKFSEIGDYIDQAVRVYSSGMQVRLAFSVATAVRPDVLIIDEALSVGDAYFQHKSFERIKEFKRQGTTLLIVSHDKQAIQNICDKVILLAKGQKVMEGEPEAVLDYYNALLSDNSQEVTASQNISNGIVQTISGNGDATFLDVNITDVHGDKIEVITVGQRVTLNIVLDVKKDLKELCVGYLIKNRLGEEIFGTNTYHCSKIIDQVLAGEVIHYKFTFDANIGEGNYSISVAAHMGHNHLSKNYEWKDLAFVFSVVNTSENIFVGSSWIPPTVEYYK</sequence>
<dbReference type="Gene3D" id="3.40.50.300">
    <property type="entry name" value="P-loop containing nucleotide triphosphate hydrolases"/>
    <property type="match status" value="1"/>
</dbReference>
<evidence type="ECO:0000256" key="1">
    <source>
        <dbReference type="ARBA" id="ARBA00005417"/>
    </source>
</evidence>